<gene>
    <name evidence="1" type="ORF">D915_001647</name>
</gene>
<dbReference type="EMBL" id="JXXN02000442">
    <property type="protein sequence ID" value="THD27373.1"/>
    <property type="molecule type" value="Genomic_DNA"/>
</dbReference>
<protein>
    <submittedName>
        <fullName evidence="1">Uncharacterized protein</fullName>
    </submittedName>
</protein>
<keyword evidence="2" id="KW-1185">Reference proteome</keyword>
<proteinExistence type="predicted"/>
<evidence type="ECO:0000313" key="2">
    <source>
        <dbReference type="Proteomes" id="UP000230066"/>
    </source>
</evidence>
<dbReference type="AlphaFoldDB" id="A0A4E0RIS9"/>
<organism evidence="1 2">
    <name type="scientific">Fasciola hepatica</name>
    <name type="common">Liver fluke</name>
    <dbReference type="NCBI Taxonomy" id="6192"/>
    <lineage>
        <taxon>Eukaryota</taxon>
        <taxon>Metazoa</taxon>
        <taxon>Spiralia</taxon>
        <taxon>Lophotrochozoa</taxon>
        <taxon>Platyhelminthes</taxon>
        <taxon>Trematoda</taxon>
        <taxon>Digenea</taxon>
        <taxon>Plagiorchiida</taxon>
        <taxon>Echinostomata</taxon>
        <taxon>Echinostomatoidea</taxon>
        <taxon>Fasciolidae</taxon>
        <taxon>Fasciola</taxon>
    </lineage>
</organism>
<sequence length="211" mass="23511">MNAKFLGPNDPITNYIPTPKEALDNQIKISPTDTGTKDEVVALVPAFSTVAVSFDRRDSLVPYTLGSLPAPWENGDQLGDKPPSGQLTLIVVFNHPEAVTWAKTILTQLREYESCHVIRTRYAKFSEYEMERIFGVSAKSRLAKVGSVIYMEVIGPTQLVGNICDEFVLKTHSTHANPDAKTFVRVISDSATASKQMEQLDNRHRMHMNAF</sequence>
<accession>A0A4E0RIS9</accession>
<dbReference type="Gene3D" id="3.30.70.141">
    <property type="entry name" value="Nucleoside diphosphate kinase-like domain"/>
    <property type="match status" value="1"/>
</dbReference>
<dbReference type="InterPro" id="IPR036850">
    <property type="entry name" value="NDK-like_dom_sf"/>
</dbReference>
<dbReference type="Proteomes" id="UP000230066">
    <property type="component" value="Unassembled WGS sequence"/>
</dbReference>
<reference evidence="1" key="1">
    <citation type="submission" date="2019-03" db="EMBL/GenBank/DDBJ databases">
        <title>Improved annotation for the trematode Fasciola hepatica.</title>
        <authorList>
            <person name="Choi Y.-J."/>
            <person name="Martin J."/>
            <person name="Mitreva M."/>
        </authorList>
    </citation>
    <scope>NUCLEOTIDE SEQUENCE [LARGE SCALE GENOMIC DNA]</scope>
</reference>
<comment type="caution">
    <text evidence="1">The sequence shown here is derived from an EMBL/GenBank/DDBJ whole genome shotgun (WGS) entry which is preliminary data.</text>
</comment>
<name>A0A4E0RIS9_FASHE</name>
<evidence type="ECO:0000313" key="1">
    <source>
        <dbReference type="EMBL" id="THD27373.1"/>
    </source>
</evidence>